<proteinExistence type="predicted"/>
<organism evidence="2 3">
    <name type="scientific">Acacia crassicarpa</name>
    <name type="common">northern wattle</name>
    <dbReference type="NCBI Taxonomy" id="499986"/>
    <lineage>
        <taxon>Eukaryota</taxon>
        <taxon>Viridiplantae</taxon>
        <taxon>Streptophyta</taxon>
        <taxon>Embryophyta</taxon>
        <taxon>Tracheophyta</taxon>
        <taxon>Spermatophyta</taxon>
        <taxon>Magnoliopsida</taxon>
        <taxon>eudicotyledons</taxon>
        <taxon>Gunneridae</taxon>
        <taxon>Pentapetalae</taxon>
        <taxon>rosids</taxon>
        <taxon>fabids</taxon>
        <taxon>Fabales</taxon>
        <taxon>Fabaceae</taxon>
        <taxon>Caesalpinioideae</taxon>
        <taxon>mimosoid clade</taxon>
        <taxon>Acacieae</taxon>
        <taxon>Acacia</taxon>
    </lineage>
</organism>
<keyword evidence="3" id="KW-1185">Reference proteome</keyword>
<dbReference type="PANTHER" id="PTHR46476">
    <property type="entry name" value="CHITINASE 2-LIKE"/>
    <property type="match status" value="1"/>
</dbReference>
<accession>A0AAE1JBA1</accession>
<sequence>MKELAYRVYPSNRESVESIKDVEGMKEVQIVLAFARDYDATGSTNGKFVPYFNPNFTPEWIREIKKISKSTVKFFLSIGGRNKKYPFYIPSDRDSWVKNAIDSLKDIVNNYGFDGIDVYYEHVTPGNETDFVKAIGEVISVLKLSNENVIARASLAISFPLMSLYEALYEENPALFHDRVFQIYTCTASPTVDELVRVSDRLRPTDPNSKIFLGYSVLPSDWKNVPRPIFFDWLLEMGIHSISEWTVTDHDPEN</sequence>
<dbReference type="PANTHER" id="PTHR46476:SF12">
    <property type="entry name" value="RUBISCO-ASSOCIATED PROTEIN"/>
    <property type="match status" value="1"/>
</dbReference>
<feature type="domain" description="GH18" evidence="1">
    <location>
        <begin position="61"/>
        <end position="146"/>
    </location>
</feature>
<evidence type="ECO:0000313" key="2">
    <source>
        <dbReference type="EMBL" id="KAK4267180.1"/>
    </source>
</evidence>
<dbReference type="AlphaFoldDB" id="A0AAE1JBA1"/>
<name>A0AAE1JBA1_9FABA</name>
<evidence type="ECO:0000313" key="3">
    <source>
        <dbReference type="Proteomes" id="UP001293593"/>
    </source>
</evidence>
<dbReference type="EMBL" id="JAWXYG010000007">
    <property type="protein sequence ID" value="KAK4267180.1"/>
    <property type="molecule type" value="Genomic_DNA"/>
</dbReference>
<dbReference type="GO" id="GO:0005975">
    <property type="term" value="P:carbohydrate metabolic process"/>
    <property type="evidence" value="ECO:0007669"/>
    <property type="project" value="InterPro"/>
</dbReference>
<dbReference type="Pfam" id="PF00704">
    <property type="entry name" value="Glyco_hydro_18"/>
    <property type="match status" value="1"/>
</dbReference>
<evidence type="ECO:0000259" key="1">
    <source>
        <dbReference type="Pfam" id="PF00704"/>
    </source>
</evidence>
<dbReference type="SUPFAM" id="SSF51445">
    <property type="entry name" value="(Trans)glycosidases"/>
    <property type="match status" value="1"/>
</dbReference>
<gene>
    <name evidence="2" type="ORF">QN277_023996</name>
</gene>
<dbReference type="Proteomes" id="UP001293593">
    <property type="component" value="Unassembled WGS sequence"/>
</dbReference>
<reference evidence="2" key="1">
    <citation type="submission" date="2023-10" db="EMBL/GenBank/DDBJ databases">
        <title>Chromosome-level genome of the transformable northern wattle, Acacia crassicarpa.</title>
        <authorList>
            <person name="Massaro I."/>
            <person name="Sinha N.R."/>
            <person name="Poethig S."/>
            <person name="Leichty A.R."/>
        </authorList>
    </citation>
    <scope>NUCLEOTIDE SEQUENCE</scope>
    <source>
        <strain evidence="2">Acra3RX</strain>
        <tissue evidence="2">Leaf</tissue>
    </source>
</reference>
<dbReference type="InterPro" id="IPR017853">
    <property type="entry name" value="GH"/>
</dbReference>
<dbReference type="InterPro" id="IPR001223">
    <property type="entry name" value="Glyco_hydro18_cat"/>
</dbReference>
<comment type="caution">
    <text evidence="2">The sequence shown here is derived from an EMBL/GenBank/DDBJ whole genome shotgun (WGS) entry which is preliminary data.</text>
</comment>
<dbReference type="Gene3D" id="3.20.20.80">
    <property type="entry name" value="Glycosidases"/>
    <property type="match status" value="1"/>
</dbReference>
<protein>
    <recommendedName>
        <fullName evidence="1">GH18 domain-containing protein</fullName>
    </recommendedName>
</protein>